<dbReference type="Proteomes" id="UP000230214">
    <property type="component" value="Unassembled WGS sequence"/>
</dbReference>
<proteinExistence type="predicted"/>
<evidence type="ECO:0000256" key="1">
    <source>
        <dbReference type="ARBA" id="ARBA00004651"/>
    </source>
</evidence>
<keyword evidence="4" id="KW-0808">Transferase</keyword>
<reference evidence="10 11" key="1">
    <citation type="submission" date="2017-09" db="EMBL/GenBank/DDBJ databases">
        <title>Depth-based differentiation of microbial function through sediment-hosted aquifers and enrichment of novel symbionts in the deep terrestrial subsurface.</title>
        <authorList>
            <person name="Probst A.J."/>
            <person name="Ladd B."/>
            <person name="Jarett J.K."/>
            <person name="Geller-Mcgrath D.E."/>
            <person name="Sieber C.M."/>
            <person name="Emerson J.B."/>
            <person name="Anantharaman K."/>
            <person name="Thomas B.C."/>
            <person name="Malmstrom R."/>
            <person name="Stieglmeier M."/>
            <person name="Klingl A."/>
            <person name="Woyke T."/>
            <person name="Ryan C.M."/>
            <person name="Banfield J.F."/>
        </authorList>
    </citation>
    <scope>NUCLEOTIDE SEQUENCE [LARGE SCALE GENOMIC DNA]</scope>
    <source>
        <strain evidence="10">CG10_big_fil_rev_8_21_14_0_10_32_10</strain>
    </source>
</reference>
<evidence type="ECO:0000256" key="8">
    <source>
        <dbReference type="SAM" id="Phobius"/>
    </source>
</evidence>
<feature type="transmembrane region" description="Helical" evidence="8">
    <location>
        <begin position="194"/>
        <end position="210"/>
    </location>
</feature>
<feature type="transmembrane region" description="Helical" evidence="8">
    <location>
        <begin position="74"/>
        <end position="94"/>
    </location>
</feature>
<feature type="transmembrane region" description="Helical" evidence="8">
    <location>
        <begin position="250"/>
        <end position="269"/>
    </location>
</feature>
<feature type="transmembrane region" description="Helical" evidence="8">
    <location>
        <begin position="20"/>
        <end position="44"/>
    </location>
</feature>
<feature type="transmembrane region" description="Helical" evidence="8">
    <location>
        <begin position="408"/>
        <end position="430"/>
    </location>
</feature>
<evidence type="ECO:0000256" key="5">
    <source>
        <dbReference type="ARBA" id="ARBA00022692"/>
    </source>
</evidence>
<dbReference type="GO" id="GO:0016763">
    <property type="term" value="F:pentosyltransferase activity"/>
    <property type="evidence" value="ECO:0007669"/>
    <property type="project" value="TreeGrafter"/>
</dbReference>
<comment type="caution">
    <text evidence="10">The sequence shown here is derived from an EMBL/GenBank/DDBJ whole genome shotgun (WGS) entry which is preliminary data.</text>
</comment>
<sequence>MKFIIGLKNYIFIKIKNNKALFVIFVIALLYRWVGSSYGLPIVFSTDEPSFVRSAYGLRFSPNLNRFDWPHTNMYLHFAIYMVFYYFRVVLQVLHLKNFVANLFPIIWSDPSVFYLISRLVTGFFGAATVFPLYLSTKQLLKSKKLALFTVTLFIFIPYHVFDSHMALLDTTMTFWVSWFLYYTFKILDAPDRTKYYVLSGLFMGLAFGTKYNAFLYYFVFAICLFYAFYKGSFYNFIFSFFKKRTYKNIFLNIFAFFTSYLATNPTVFTDFSLFWSHTPGRGFLFQFDNVGSISWIKYPTSLYENMVTQSLSDFGFTLYVTVAIIVVLFLIFNYRNKITVITVLFPFLMYLYISKKQRNPSHYFEFLYPLIAIFVIYSINILSSIISNQLSNIKKKSIPFVNIQKNTIFIVLFCVIMFSPIINSSIATYKFSRLDTRNIALTYIKEYVKDVPVYYYGEPLKVVPFKNINAFEIKRLDGENIDVNKIPYYLVIGVNGVNYDDLMVGKRNHDFVHGRTSTFLKQSDLVSFISNYYRFGPNVFIFKINSVVKLD</sequence>
<feature type="transmembrane region" description="Helical" evidence="8">
    <location>
        <begin position="367"/>
        <end position="387"/>
    </location>
</feature>
<evidence type="ECO:0000256" key="6">
    <source>
        <dbReference type="ARBA" id="ARBA00022989"/>
    </source>
</evidence>
<name>A0A2H0RAL5_UNCKA</name>
<gene>
    <name evidence="10" type="ORF">COV24_01990</name>
</gene>
<evidence type="ECO:0000259" key="9">
    <source>
        <dbReference type="Pfam" id="PF13231"/>
    </source>
</evidence>
<keyword evidence="3" id="KW-0328">Glycosyltransferase</keyword>
<feature type="transmembrane region" description="Helical" evidence="8">
    <location>
        <begin position="216"/>
        <end position="238"/>
    </location>
</feature>
<dbReference type="GO" id="GO:0005886">
    <property type="term" value="C:plasma membrane"/>
    <property type="evidence" value="ECO:0007669"/>
    <property type="project" value="UniProtKB-SubCell"/>
</dbReference>
<keyword evidence="2" id="KW-1003">Cell membrane</keyword>
<dbReference type="PANTHER" id="PTHR33908">
    <property type="entry name" value="MANNOSYLTRANSFERASE YKCB-RELATED"/>
    <property type="match status" value="1"/>
</dbReference>
<accession>A0A2H0RAL5</accession>
<feature type="transmembrane region" description="Helical" evidence="8">
    <location>
        <begin position="315"/>
        <end position="332"/>
    </location>
</feature>
<evidence type="ECO:0000256" key="2">
    <source>
        <dbReference type="ARBA" id="ARBA00022475"/>
    </source>
</evidence>
<protein>
    <recommendedName>
        <fullName evidence="9">Glycosyltransferase RgtA/B/C/D-like domain-containing protein</fullName>
    </recommendedName>
</protein>
<evidence type="ECO:0000313" key="10">
    <source>
        <dbReference type="EMBL" id="PIR43573.1"/>
    </source>
</evidence>
<feature type="transmembrane region" description="Helical" evidence="8">
    <location>
        <begin position="114"/>
        <end position="134"/>
    </location>
</feature>
<evidence type="ECO:0000256" key="3">
    <source>
        <dbReference type="ARBA" id="ARBA00022676"/>
    </source>
</evidence>
<dbReference type="AlphaFoldDB" id="A0A2H0RAL5"/>
<evidence type="ECO:0000256" key="7">
    <source>
        <dbReference type="ARBA" id="ARBA00023136"/>
    </source>
</evidence>
<feature type="transmembrane region" description="Helical" evidence="8">
    <location>
        <begin position="339"/>
        <end position="355"/>
    </location>
</feature>
<comment type="subcellular location">
    <subcellularLocation>
        <location evidence="1">Cell membrane</location>
        <topology evidence="1">Multi-pass membrane protein</topology>
    </subcellularLocation>
</comment>
<dbReference type="InterPro" id="IPR038731">
    <property type="entry name" value="RgtA/B/C-like"/>
</dbReference>
<keyword evidence="5 8" id="KW-0812">Transmembrane</keyword>
<dbReference type="InterPro" id="IPR050297">
    <property type="entry name" value="LipidA_mod_glycosyltrf_83"/>
</dbReference>
<organism evidence="10 11">
    <name type="scientific">candidate division WWE3 bacterium CG10_big_fil_rev_8_21_14_0_10_32_10</name>
    <dbReference type="NCBI Taxonomy" id="1975090"/>
    <lineage>
        <taxon>Bacteria</taxon>
        <taxon>Katanobacteria</taxon>
    </lineage>
</organism>
<dbReference type="PANTHER" id="PTHR33908:SF11">
    <property type="entry name" value="MEMBRANE PROTEIN"/>
    <property type="match status" value="1"/>
</dbReference>
<dbReference type="GO" id="GO:0009103">
    <property type="term" value="P:lipopolysaccharide biosynthetic process"/>
    <property type="evidence" value="ECO:0007669"/>
    <property type="project" value="UniProtKB-ARBA"/>
</dbReference>
<evidence type="ECO:0000256" key="4">
    <source>
        <dbReference type="ARBA" id="ARBA00022679"/>
    </source>
</evidence>
<dbReference type="Pfam" id="PF13231">
    <property type="entry name" value="PMT_2"/>
    <property type="match status" value="1"/>
</dbReference>
<keyword evidence="7 8" id="KW-0472">Membrane</keyword>
<keyword evidence="6 8" id="KW-1133">Transmembrane helix</keyword>
<evidence type="ECO:0000313" key="11">
    <source>
        <dbReference type="Proteomes" id="UP000230214"/>
    </source>
</evidence>
<feature type="domain" description="Glycosyltransferase RgtA/B/C/D-like" evidence="9">
    <location>
        <begin position="119"/>
        <end position="227"/>
    </location>
</feature>
<dbReference type="EMBL" id="PCXU01000018">
    <property type="protein sequence ID" value="PIR43573.1"/>
    <property type="molecule type" value="Genomic_DNA"/>
</dbReference>
<feature type="transmembrane region" description="Helical" evidence="8">
    <location>
        <begin position="168"/>
        <end position="185"/>
    </location>
</feature>